<keyword evidence="1" id="KW-0812">Transmembrane</keyword>
<proteinExistence type="predicted"/>
<comment type="caution">
    <text evidence="2">The sequence shown here is derived from an EMBL/GenBank/DDBJ whole genome shotgun (WGS) entry which is preliminary data.</text>
</comment>
<keyword evidence="1" id="KW-0472">Membrane</keyword>
<name>A0ABR3A4P9_9AGAR</name>
<dbReference type="EMBL" id="JBBXMP010000021">
    <property type="protein sequence ID" value="KAL0067968.1"/>
    <property type="molecule type" value="Genomic_DNA"/>
</dbReference>
<organism evidence="2 3">
    <name type="scientific">Marasmius tenuissimus</name>
    <dbReference type="NCBI Taxonomy" id="585030"/>
    <lineage>
        <taxon>Eukaryota</taxon>
        <taxon>Fungi</taxon>
        <taxon>Dikarya</taxon>
        <taxon>Basidiomycota</taxon>
        <taxon>Agaricomycotina</taxon>
        <taxon>Agaricomycetes</taxon>
        <taxon>Agaricomycetidae</taxon>
        <taxon>Agaricales</taxon>
        <taxon>Marasmiineae</taxon>
        <taxon>Marasmiaceae</taxon>
        <taxon>Marasmius</taxon>
    </lineage>
</organism>
<feature type="transmembrane region" description="Helical" evidence="1">
    <location>
        <begin position="42"/>
        <end position="63"/>
    </location>
</feature>
<keyword evidence="1" id="KW-1133">Transmembrane helix</keyword>
<dbReference type="Proteomes" id="UP001437256">
    <property type="component" value="Unassembled WGS sequence"/>
</dbReference>
<accession>A0ABR3A4P9</accession>
<dbReference type="CDD" id="cd21037">
    <property type="entry name" value="MLKL_NTD"/>
    <property type="match status" value="1"/>
</dbReference>
<evidence type="ECO:0000313" key="2">
    <source>
        <dbReference type="EMBL" id="KAL0067968.1"/>
    </source>
</evidence>
<dbReference type="InterPro" id="IPR036537">
    <property type="entry name" value="Adaptor_Cbl_N_dom_sf"/>
</dbReference>
<gene>
    <name evidence="2" type="ORF">AAF712_004871</name>
</gene>
<protein>
    <submittedName>
        <fullName evidence="2">Uncharacterized protein</fullName>
    </submittedName>
</protein>
<dbReference type="Gene3D" id="1.20.930.20">
    <property type="entry name" value="Adaptor protein Cbl, N-terminal domain"/>
    <property type="match status" value="1"/>
</dbReference>
<sequence>MTSTDTQGNPASKPIRFRKLVLFKLKRKLEREFKKAVTVGRILFLAFQSYFATLLTLMIVMFQSQKPSVCRWEDVLVLTGVVVSSISAAPVLAPLKPVGSVLEQLGELVKTVRTNNEECAELLHRATSILVELSRAMQMGPELEPTEDMKRAIKAFERTVIHIRDYVARLQQESNVKTFGRVVFANKTKEDLADLRREMEGAQMVFVTSNICAIRVGMHAIAVQTRDKLPPAAQGGNADRDLYPIRQCIFFF</sequence>
<reference evidence="2 3" key="1">
    <citation type="submission" date="2024-05" db="EMBL/GenBank/DDBJ databases">
        <title>A draft genome resource for the thread blight pathogen Marasmius tenuissimus strain MS-2.</title>
        <authorList>
            <person name="Yulfo-Soto G.E."/>
            <person name="Baruah I.K."/>
            <person name="Amoako-Attah I."/>
            <person name="Bukari Y."/>
            <person name="Meinhardt L.W."/>
            <person name="Bailey B.A."/>
            <person name="Cohen S.P."/>
        </authorList>
    </citation>
    <scope>NUCLEOTIDE SEQUENCE [LARGE SCALE GENOMIC DNA]</scope>
    <source>
        <strain evidence="2 3">MS-2</strain>
    </source>
</reference>
<evidence type="ECO:0000256" key="1">
    <source>
        <dbReference type="SAM" id="Phobius"/>
    </source>
</evidence>
<keyword evidence="3" id="KW-1185">Reference proteome</keyword>
<evidence type="ECO:0000313" key="3">
    <source>
        <dbReference type="Proteomes" id="UP001437256"/>
    </source>
</evidence>
<dbReference type="InterPro" id="IPR059179">
    <property type="entry name" value="MLKL-like_MCAfunc"/>
</dbReference>